<dbReference type="EMBL" id="FUXZ01000016">
    <property type="protein sequence ID" value="SKA71573.1"/>
    <property type="molecule type" value="Genomic_DNA"/>
</dbReference>
<evidence type="ECO:0000313" key="2">
    <source>
        <dbReference type="Proteomes" id="UP000190814"/>
    </source>
</evidence>
<dbReference type="OrthoDB" id="9788327at2"/>
<proteinExistence type="predicted"/>
<gene>
    <name evidence="1" type="ORF">SAMN02745111_02218</name>
</gene>
<protein>
    <recommendedName>
        <fullName evidence="3">Transglutaminase-like superfamily protein</fullName>
    </recommendedName>
</protein>
<evidence type="ECO:0000313" key="1">
    <source>
        <dbReference type="EMBL" id="SKA71573.1"/>
    </source>
</evidence>
<accession>A0A1T4W2W9</accession>
<organism evidence="1 2">
    <name type="scientific">Eubacterium uniforme</name>
    <dbReference type="NCBI Taxonomy" id="39495"/>
    <lineage>
        <taxon>Bacteria</taxon>
        <taxon>Bacillati</taxon>
        <taxon>Bacillota</taxon>
        <taxon>Clostridia</taxon>
        <taxon>Eubacteriales</taxon>
        <taxon>Eubacteriaceae</taxon>
        <taxon>Eubacterium</taxon>
    </lineage>
</organism>
<dbReference type="AlphaFoldDB" id="A0A1T4W2W9"/>
<sequence>MKKFLKVTGIVVITALGVVAVGAGVYGNKKTIKSYDRVKAFVANEEDKAQKELEKEQDFENVEVNDALVIVSTKNIVDAYKSNDDKDLKDDEKQILEEAKKIYDAIIKSDMSDYDREKAIYDWMYDNTFKIDGSNVPETEEDTDTLLGAFKSKILNEKNSAMMFRLLANMADLECMVAHDDDNTSVWNICKLDDKCWYSVNIFSDLESSKYWNFNTGKEENDYGMIATKDFPEINGSKYVYSIINSIKIDNPDDMIKKLKESVDSKKNFDYTFAVKSDNQKNVDLARYINEGVSYRITNDSMDLYTPTKEFSKDDYIYFRIAFYQNQEFDVSKLKIDLDKIDKDLDDRFGLSEQY</sequence>
<dbReference type="RefSeq" id="WP_078767047.1">
    <property type="nucleotide sequence ID" value="NZ_FUXZ01000016.1"/>
</dbReference>
<dbReference type="STRING" id="39495.SAMN02745111_02218"/>
<name>A0A1T4W2W9_9FIRM</name>
<keyword evidence="2" id="KW-1185">Reference proteome</keyword>
<dbReference type="Proteomes" id="UP000190814">
    <property type="component" value="Unassembled WGS sequence"/>
</dbReference>
<evidence type="ECO:0008006" key="3">
    <source>
        <dbReference type="Google" id="ProtNLM"/>
    </source>
</evidence>
<reference evidence="1 2" key="1">
    <citation type="submission" date="2017-02" db="EMBL/GenBank/DDBJ databases">
        <authorList>
            <person name="Peterson S.W."/>
        </authorList>
    </citation>
    <scope>NUCLEOTIDE SEQUENCE [LARGE SCALE GENOMIC DNA]</scope>
    <source>
        <strain evidence="1 2">ATCC 35992</strain>
    </source>
</reference>